<evidence type="ECO:0000256" key="7">
    <source>
        <dbReference type="ARBA" id="ARBA00022741"/>
    </source>
</evidence>
<evidence type="ECO:0000256" key="14">
    <source>
        <dbReference type="RuleBase" id="RU000504"/>
    </source>
</evidence>
<evidence type="ECO:0000256" key="2">
    <source>
        <dbReference type="ARBA" id="ARBA00004997"/>
    </source>
</evidence>
<accession>A0ABT8WZ96</accession>
<dbReference type="InterPro" id="IPR015813">
    <property type="entry name" value="Pyrv/PenolPyrv_kinase-like_dom"/>
</dbReference>
<dbReference type="Gene3D" id="2.40.33.10">
    <property type="entry name" value="PK beta-barrel domain-like"/>
    <property type="match status" value="1"/>
</dbReference>
<dbReference type="Gene3D" id="3.20.20.60">
    <property type="entry name" value="Phosphoenolpyruvate-binding domains"/>
    <property type="match status" value="1"/>
</dbReference>
<dbReference type="SUPFAM" id="SSF50800">
    <property type="entry name" value="PK beta-barrel domain-like"/>
    <property type="match status" value="1"/>
</dbReference>
<dbReference type="Proteomes" id="UP001176891">
    <property type="component" value="Unassembled WGS sequence"/>
</dbReference>
<comment type="caution">
    <text evidence="17">The sequence shown here is derived from an EMBL/GenBank/DDBJ whole genome shotgun (WGS) entry which is preliminary data.</text>
</comment>
<dbReference type="InterPro" id="IPR015793">
    <property type="entry name" value="Pyrv_Knase_brl"/>
</dbReference>
<evidence type="ECO:0000256" key="9">
    <source>
        <dbReference type="ARBA" id="ARBA00022840"/>
    </source>
</evidence>
<dbReference type="SUPFAM" id="SSF52935">
    <property type="entry name" value="PK C-terminal domain-like"/>
    <property type="match status" value="1"/>
</dbReference>
<evidence type="ECO:0000256" key="12">
    <source>
        <dbReference type="ARBA" id="ARBA00023317"/>
    </source>
</evidence>
<dbReference type="InterPro" id="IPR001697">
    <property type="entry name" value="Pyr_Knase"/>
</dbReference>
<dbReference type="InterPro" id="IPR036918">
    <property type="entry name" value="Pyrv_Knase_C_sf"/>
</dbReference>
<evidence type="ECO:0000256" key="13">
    <source>
        <dbReference type="NCBIfam" id="TIGR01064"/>
    </source>
</evidence>
<keyword evidence="11 14" id="KW-0324">Glycolysis</keyword>
<evidence type="ECO:0000256" key="8">
    <source>
        <dbReference type="ARBA" id="ARBA00022777"/>
    </source>
</evidence>
<sequence length="480" mass="53303">MSTTKKTKIVATLGPATSTKEVLKGMLEEGVNVFRINFSHADYSDVTERITMIRELNEEHGFTAAILADLQGPKLRVGVMKEEVVVHPGDEIVFATGERFEGTKERVYMTYERFPQDAKPGERILLDDGKLIFEVVSTNKENEVVARVIQGGPLKSKKGVNLPNTNISQPALTEKDVEDAIFAVSQDVDWIALSFVRHAEDLMQLRDLINKHSEHKIPIIAKIEKPEAVENIDKIVAHCDGLMVARGDLGVEVPAEEVPLIQKQLVLRAKKARIPVIIATQMMETMISSLTPTRAEVNDVANSVMDGADAVMLSGETSVGSYPVQVIKQMSDILKSVEDSSLIKVPQLPPHIRTNRYITKSICYHAANMANEINAKAISTLTNSGYTAFQISAWRPSCHILVFTSNKRILTRLSLLWGVRAFYYDKFVSTDETIEDVNAIACKRGYLEEGDMLISLAAMPIKDKGMVNTLRVTEIETCNF</sequence>
<evidence type="ECO:0000256" key="11">
    <source>
        <dbReference type="ARBA" id="ARBA00023152"/>
    </source>
</evidence>
<keyword evidence="8 14" id="KW-0418">Kinase</keyword>
<evidence type="ECO:0000313" key="17">
    <source>
        <dbReference type="EMBL" id="MDO5986996.1"/>
    </source>
</evidence>
<feature type="domain" description="Pyruvate kinase barrel" evidence="15">
    <location>
        <begin position="5"/>
        <end position="326"/>
    </location>
</feature>
<dbReference type="EMBL" id="JAUOEM010000002">
    <property type="protein sequence ID" value="MDO5986996.1"/>
    <property type="molecule type" value="Genomic_DNA"/>
</dbReference>
<keyword evidence="12 17" id="KW-0670">Pyruvate</keyword>
<evidence type="ECO:0000256" key="10">
    <source>
        <dbReference type="ARBA" id="ARBA00022842"/>
    </source>
</evidence>
<dbReference type="PANTHER" id="PTHR11817">
    <property type="entry name" value="PYRUVATE KINASE"/>
    <property type="match status" value="1"/>
</dbReference>
<dbReference type="NCBIfam" id="TIGR01064">
    <property type="entry name" value="pyruv_kin"/>
    <property type="match status" value="1"/>
</dbReference>
<dbReference type="Gene3D" id="3.40.1380.20">
    <property type="entry name" value="Pyruvate kinase, C-terminal domain"/>
    <property type="match status" value="1"/>
</dbReference>
<evidence type="ECO:0000259" key="16">
    <source>
        <dbReference type="Pfam" id="PF02887"/>
    </source>
</evidence>
<comment type="similarity">
    <text evidence="3 14">Belongs to the pyruvate kinase family.</text>
</comment>
<proteinExistence type="inferred from homology"/>
<evidence type="ECO:0000313" key="18">
    <source>
        <dbReference type="Proteomes" id="UP001176891"/>
    </source>
</evidence>
<dbReference type="PROSITE" id="PS00110">
    <property type="entry name" value="PYRUVATE_KINASE"/>
    <property type="match status" value="1"/>
</dbReference>
<comment type="catalytic activity">
    <reaction evidence="14">
        <text>pyruvate + ATP = phosphoenolpyruvate + ADP + H(+)</text>
        <dbReference type="Rhea" id="RHEA:18157"/>
        <dbReference type="ChEBI" id="CHEBI:15361"/>
        <dbReference type="ChEBI" id="CHEBI:15378"/>
        <dbReference type="ChEBI" id="CHEBI:30616"/>
        <dbReference type="ChEBI" id="CHEBI:58702"/>
        <dbReference type="ChEBI" id="CHEBI:456216"/>
        <dbReference type="EC" id="2.7.1.40"/>
    </reaction>
</comment>
<evidence type="ECO:0000259" key="15">
    <source>
        <dbReference type="Pfam" id="PF00224"/>
    </source>
</evidence>
<comment type="cofactor">
    <cofactor evidence="1">
        <name>K(+)</name>
        <dbReference type="ChEBI" id="CHEBI:29103"/>
    </cofactor>
</comment>
<organism evidence="17 18">
    <name type="scientific">Flavivirga amylovorans</name>
    <dbReference type="NCBI Taxonomy" id="870486"/>
    <lineage>
        <taxon>Bacteria</taxon>
        <taxon>Pseudomonadati</taxon>
        <taxon>Bacteroidota</taxon>
        <taxon>Flavobacteriia</taxon>
        <taxon>Flavobacteriales</taxon>
        <taxon>Flavobacteriaceae</taxon>
        <taxon>Flavivirga</taxon>
    </lineage>
</organism>
<dbReference type="InterPro" id="IPR015806">
    <property type="entry name" value="Pyrv_Knase_insert_dom_sf"/>
</dbReference>
<keyword evidence="9" id="KW-0067">ATP-binding</keyword>
<evidence type="ECO:0000256" key="6">
    <source>
        <dbReference type="ARBA" id="ARBA00022723"/>
    </source>
</evidence>
<dbReference type="NCBIfam" id="NF004491">
    <property type="entry name" value="PRK05826.1"/>
    <property type="match status" value="1"/>
</dbReference>
<keyword evidence="10 14" id="KW-0460">Magnesium</keyword>
<evidence type="ECO:0000256" key="3">
    <source>
        <dbReference type="ARBA" id="ARBA00008663"/>
    </source>
</evidence>
<dbReference type="Pfam" id="PF02887">
    <property type="entry name" value="PK_C"/>
    <property type="match status" value="1"/>
</dbReference>
<gene>
    <name evidence="17" type="primary">pyk</name>
    <name evidence="17" type="ORF">Q4Q39_06200</name>
</gene>
<dbReference type="Pfam" id="PF00224">
    <property type="entry name" value="PK"/>
    <property type="match status" value="1"/>
</dbReference>
<name>A0ABT8WZ96_9FLAO</name>
<dbReference type="SUPFAM" id="SSF51621">
    <property type="entry name" value="Phosphoenolpyruvate/pyruvate domain"/>
    <property type="match status" value="1"/>
</dbReference>
<reference evidence="17" key="1">
    <citation type="submission" date="2023-07" db="EMBL/GenBank/DDBJ databases">
        <title>Two novel species in the genus Flavivirga.</title>
        <authorList>
            <person name="Kwon K."/>
        </authorList>
    </citation>
    <scope>NUCLEOTIDE SEQUENCE</scope>
    <source>
        <strain evidence="17">KACC 14157</strain>
    </source>
</reference>
<dbReference type="InterPro" id="IPR015795">
    <property type="entry name" value="Pyrv_Knase_C"/>
</dbReference>
<feature type="domain" description="Pyruvate kinase C-terminal" evidence="16">
    <location>
        <begin position="361"/>
        <end position="472"/>
    </location>
</feature>
<evidence type="ECO:0000256" key="4">
    <source>
        <dbReference type="ARBA" id="ARBA00012142"/>
    </source>
</evidence>
<dbReference type="GO" id="GO:0004743">
    <property type="term" value="F:pyruvate kinase activity"/>
    <property type="evidence" value="ECO:0007669"/>
    <property type="project" value="UniProtKB-EC"/>
</dbReference>
<evidence type="ECO:0000256" key="1">
    <source>
        <dbReference type="ARBA" id="ARBA00001958"/>
    </source>
</evidence>
<dbReference type="InterPro" id="IPR011037">
    <property type="entry name" value="Pyrv_Knase-like_insert_dom_sf"/>
</dbReference>
<dbReference type="NCBIfam" id="NF004978">
    <property type="entry name" value="PRK06354.1"/>
    <property type="match status" value="1"/>
</dbReference>
<keyword evidence="7" id="KW-0547">Nucleotide-binding</keyword>
<dbReference type="PRINTS" id="PR01050">
    <property type="entry name" value="PYRUVTKNASE"/>
</dbReference>
<evidence type="ECO:0000256" key="5">
    <source>
        <dbReference type="ARBA" id="ARBA00022679"/>
    </source>
</evidence>
<keyword evidence="6" id="KW-0479">Metal-binding</keyword>
<keyword evidence="5 14" id="KW-0808">Transferase</keyword>
<keyword evidence="18" id="KW-1185">Reference proteome</keyword>
<dbReference type="EC" id="2.7.1.40" evidence="4 13"/>
<protein>
    <recommendedName>
        <fullName evidence="4 13">Pyruvate kinase</fullName>
        <ecNumber evidence="4 13">2.7.1.40</ecNumber>
    </recommendedName>
</protein>
<comment type="pathway">
    <text evidence="2 14">Carbohydrate degradation; glycolysis; pyruvate from D-glyceraldehyde 3-phosphate: step 5/5.</text>
</comment>
<dbReference type="GO" id="GO:0016301">
    <property type="term" value="F:kinase activity"/>
    <property type="evidence" value="ECO:0007669"/>
    <property type="project" value="UniProtKB-KW"/>
</dbReference>
<dbReference type="InterPro" id="IPR040442">
    <property type="entry name" value="Pyrv_kinase-like_dom_sf"/>
</dbReference>
<dbReference type="RefSeq" id="WP_303281538.1">
    <property type="nucleotide sequence ID" value="NZ_BAABCZ010000005.1"/>
</dbReference>
<dbReference type="InterPro" id="IPR018209">
    <property type="entry name" value="Pyrv_Knase_AS"/>
</dbReference>